<dbReference type="Gene3D" id="2.30.110.10">
    <property type="entry name" value="Electron Transport, Fmn-binding Protein, Chain A"/>
    <property type="match status" value="1"/>
</dbReference>
<dbReference type="Proteomes" id="UP000184241">
    <property type="component" value="Unassembled WGS sequence"/>
</dbReference>
<sequence>MDIKKEFLRIMKEHTEIALATNFDNQSNVRLVNFYYEEASNLLFFTSFNKNDKVKEFKLNPNIAFTTIPHVENEHIRAKGQVIESPRTIYDLREAFVNKFPFYEDLINQVGESLILFEIHFPGATVTLDMENSVTISLK</sequence>
<dbReference type="InterPro" id="IPR055196">
    <property type="entry name" value="Putative_PNPOx_2"/>
</dbReference>
<protein>
    <submittedName>
        <fullName evidence="2">Uncharacterized protein, pyridoxamine 5'-phosphate oxidase (PNPOx-like) family</fullName>
    </submittedName>
</protein>
<name>A0A1M6CNG4_9CLOT</name>
<evidence type="ECO:0000259" key="1">
    <source>
        <dbReference type="Pfam" id="PF22696"/>
    </source>
</evidence>
<accession>A0A1M6CNG4</accession>
<dbReference type="RefSeq" id="WP_073022414.1">
    <property type="nucleotide sequence ID" value="NZ_FQXU01000017.1"/>
</dbReference>
<dbReference type="EMBL" id="FQXU01000017">
    <property type="protein sequence ID" value="SHI62499.1"/>
    <property type="molecule type" value="Genomic_DNA"/>
</dbReference>
<organism evidence="2 3">
    <name type="scientific">Clostridium intestinale DSM 6191</name>
    <dbReference type="NCBI Taxonomy" id="1121320"/>
    <lineage>
        <taxon>Bacteria</taxon>
        <taxon>Bacillati</taxon>
        <taxon>Bacillota</taxon>
        <taxon>Clostridia</taxon>
        <taxon>Eubacteriales</taxon>
        <taxon>Clostridiaceae</taxon>
        <taxon>Clostridium</taxon>
    </lineage>
</organism>
<gene>
    <name evidence="2" type="ORF">SAMN02745941_04078</name>
</gene>
<evidence type="ECO:0000313" key="2">
    <source>
        <dbReference type="EMBL" id="SHI62499.1"/>
    </source>
</evidence>
<evidence type="ECO:0000313" key="3">
    <source>
        <dbReference type="Proteomes" id="UP000184241"/>
    </source>
</evidence>
<dbReference type="SUPFAM" id="SSF50475">
    <property type="entry name" value="FMN-binding split barrel"/>
    <property type="match status" value="1"/>
</dbReference>
<dbReference type="Pfam" id="PF22696">
    <property type="entry name" value="Putative_PNPOx_2"/>
    <property type="match status" value="1"/>
</dbReference>
<dbReference type="InterPro" id="IPR012349">
    <property type="entry name" value="Split_barrel_FMN-bd"/>
</dbReference>
<feature type="domain" description="Pyridoxamine 5'-phosphate oxidase-like" evidence="1">
    <location>
        <begin position="12"/>
        <end position="131"/>
    </location>
</feature>
<dbReference type="AlphaFoldDB" id="A0A1M6CNG4"/>
<proteinExistence type="predicted"/>
<reference evidence="2 3" key="1">
    <citation type="submission" date="2016-11" db="EMBL/GenBank/DDBJ databases">
        <authorList>
            <person name="Jaros S."/>
            <person name="Januszkiewicz K."/>
            <person name="Wedrychowicz H."/>
        </authorList>
    </citation>
    <scope>NUCLEOTIDE SEQUENCE [LARGE SCALE GENOMIC DNA]</scope>
    <source>
        <strain evidence="2 3">DSM 6191</strain>
    </source>
</reference>